<dbReference type="SUPFAM" id="SSF52980">
    <property type="entry name" value="Restriction endonuclease-like"/>
    <property type="match status" value="1"/>
</dbReference>
<dbReference type="InterPro" id="IPR011335">
    <property type="entry name" value="Restrct_endonuc-II-like"/>
</dbReference>
<feature type="domain" description="Card1 CARF" evidence="1">
    <location>
        <begin position="6"/>
        <end position="150"/>
    </location>
</feature>
<dbReference type="Proteomes" id="UP001526426">
    <property type="component" value="Unassembled WGS sequence"/>
</dbReference>
<evidence type="ECO:0000259" key="1">
    <source>
        <dbReference type="Pfam" id="PF23400"/>
    </source>
</evidence>
<name>A0ABT3L253_9CYAN</name>
<dbReference type="Gene3D" id="3.40.1350.10">
    <property type="match status" value="1"/>
</dbReference>
<gene>
    <name evidence="2" type="ORF">K4A83_04575</name>
</gene>
<organism evidence="2 3">
    <name type="scientific">Spirulina subsalsa FACHB-351</name>
    <dbReference type="NCBI Taxonomy" id="234711"/>
    <lineage>
        <taxon>Bacteria</taxon>
        <taxon>Bacillati</taxon>
        <taxon>Cyanobacteriota</taxon>
        <taxon>Cyanophyceae</taxon>
        <taxon>Spirulinales</taxon>
        <taxon>Spirulinaceae</taxon>
        <taxon>Spirulina</taxon>
    </lineage>
</organism>
<proteinExistence type="predicted"/>
<accession>A0ABT3L253</accession>
<keyword evidence="3" id="KW-1185">Reference proteome</keyword>
<evidence type="ECO:0000313" key="3">
    <source>
        <dbReference type="Proteomes" id="UP001526426"/>
    </source>
</evidence>
<reference evidence="2 3" key="1">
    <citation type="submission" date="2021-08" db="EMBL/GenBank/DDBJ databases">
        <title>Draft genome sequence of Spirulina subsalsa with high tolerance to salinity and hype-accumulation of phycocyanin.</title>
        <authorList>
            <person name="Pei H."/>
            <person name="Jiang L."/>
        </authorList>
    </citation>
    <scope>NUCLEOTIDE SEQUENCE [LARGE SCALE GENOMIC DNA]</scope>
    <source>
        <strain evidence="2 3">FACHB-351</strain>
    </source>
</reference>
<dbReference type="Pfam" id="PF23400">
    <property type="entry name" value="CARF_Card1"/>
    <property type="match status" value="1"/>
</dbReference>
<dbReference type="Gene3D" id="3.40.50.10770">
    <property type="entry name" value="Hypothetical protein VC1899 like domain (Restriction endonuclease-like)"/>
    <property type="match status" value="1"/>
</dbReference>
<evidence type="ECO:0000313" key="2">
    <source>
        <dbReference type="EMBL" id="MCW6035550.1"/>
    </source>
</evidence>
<sequence>MDSNHVMICLVGEQPIPNLLAIRDYQTQKVLLVYTETTKKAYENLCTILNSCQIHSLEVSPYDILDIQSKINKEVDSQCWKSTDLVFNLTGGTKPMSLGAFRLAEQLKSEIVYLQSEKRKSIVYNYAFHDGELRLQSNQESSSYISIEDYLDAHGLKYTKRSKAEEFEELVHLALKCEVCQIMMNICIGGSLEIDLLLRCKNQIGIAEIKTGKKAKKKESIDQLSTATQREFLGTYTKRFLILDQELGSDNRKLAEAHHIKVIELLDDHSNGLSETDKDHLINTVKKDLGC</sequence>
<dbReference type="RefSeq" id="WP_265263247.1">
    <property type="nucleotide sequence ID" value="NZ_JAIHOM010000015.1"/>
</dbReference>
<protein>
    <submittedName>
        <fullName evidence="2">DUF1887 family protein</fullName>
    </submittedName>
</protein>
<dbReference type="EMBL" id="JAIHOM010000015">
    <property type="protein sequence ID" value="MCW6035550.1"/>
    <property type="molecule type" value="Genomic_DNA"/>
</dbReference>
<dbReference type="InterPro" id="IPR056339">
    <property type="entry name" value="CARF_Card1"/>
</dbReference>
<comment type="caution">
    <text evidence="2">The sequence shown here is derived from an EMBL/GenBank/DDBJ whole genome shotgun (WGS) entry which is preliminary data.</text>
</comment>
<dbReference type="InterPro" id="IPR011856">
    <property type="entry name" value="tRNA_endonuc-like_dom_sf"/>
</dbReference>